<name>A0A6P2HU91_9BURK</name>
<dbReference type="EMBL" id="CABVQD010000001">
    <property type="protein sequence ID" value="VWB20605.1"/>
    <property type="molecule type" value="Genomic_DNA"/>
</dbReference>
<evidence type="ECO:0000313" key="2">
    <source>
        <dbReference type="Proteomes" id="UP000494330"/>
    </source>
</evidence>
<sequence>MPSAVLAVIRFHLVGIQRCATEMARLPTHRYVFQQINQQFPVSAVIKAQHPWPGFARELIEPREQRIAQFLSREHSVGELSQLRQDGRTHKFAAAPEIEIGALPVKLPPVGRHDCDADQIAIQKIRELRVHVQAQGRHMLSEGE</sequence>
<protein>
    <submittedName>
        <fullName evidence="1">Uncharacterized protein</fullName>
    </submittedName>
</protein>
<organism evidence="1 2">
    <name type="scientific">Burkholderia paludis</name>
    <dbReference type="NCBI Taxonomy" id="1506587"/>
    <lineage>
        <taxon>Bacteria</taxon>
        <taxon>Pseudomonadati</taxon>
        <taxon>Pseudomonadota</taxon>
        <taxon>Betaproteobacteria</taxon>
        <taxon>Burkholderiales</taxon>
        <taxon>Burkholderiaceae</taxon>
        <taxon>Burkholderia</taxon>
        <taxon>Burkholderia cepacia complex</taxon>
    </lineage>
</organism>
<keyword evidence="2" id="KW-1185">Reference proteome</keyword>
<reference evidence="1 2" key="1">
    <citation type="submission" date="2019-09" db="EMBL/GenBank/DDBJ databases">
        <authorList>
            <person name="Depoorter E."/>
        </authorList>
    </citation>
    <scope>NUCLEOTIDE SEQUENCE [LARGE SCALE GENOMIC DNA]</scope>
    <source>
        <strain evidence="1">LMG 30113</strain>
    </source>
</reference>
<dbReference type="RefSeq" id="WP_326929191.1">
    <property type="nucleotide sequence ID" value="NZ_CABVQD010000001.1"/>
</dbReference>
<dbReference type="AlphaFoldDB" id="A0A6P2HU91"/>
<proteinExistence type="predicted"/>
<evidence type="ECO:0000313" key="1">
    <source>
        <dbReference type="EMBL" id="VWB20605.1"/>
    </source>
</evidence>
<dbReference type="Proteomes" id="UP000494330">
    <property type="component" value="Unassembled WGS sequence"/>
</dbReference>
<gene>
    <name evidence="1" type="ORF">BPA30113_00675</name>
</gene>
<accession>A0A6P2HU91</accession>